<proteinExistence type="predicted"/>
<accession>A0A9N9EHZ0</accession>
<keyword evidence="2" id="KW-1185">Reference proteome</keyword>
<dbReference type="EMBL" id="CAJVPQ010005750">
    <property type="protein sequence ID" value="CAG8674874.1"/>
    <property type="molecule type" value="Genomic_DNA"/>
</dbReference>
<organism evidence="1 2">
    <name type="scientific">Funneliformis caledonium</name>
    <dbReference type="NCBI Taxonomy" id="1117310"/>
    <lineage>
        <taxon>Eukaryota</taxon>
        <taxon>Fungi</taxon>
        <taxon>Fungi incertae sedis</taxon>
        <taxon>Mucoromycota</taxon>
        <taxon>Glomeromycotina</taxon>
        <taxon>Glomeromycetes</taxon>
        <taxon>Glomerales</taxon>
        <taxon>Glomeraceae</taxon>
        <taxon>Funneliformis</taxon>
    </lineage>
</organism>
<evidence type="ECO:0000313" key="1">
    <source>
        <dbReference type="EMBL" id="CAG8674874.1"/>
    </source>
</evidence>
<name>A0A9N9EHZ0_9GLOM</name>
<evidence type="ECO:0000313" key="2">
    <source>
        <dbReference type="Proteomes" id="UP000789570"/>
    </source>
</evidence>
<dbReference type="Proteomes" id="UP000789570">
    <property type="component" value="Unassembled WGS sequence"/>
</dbReference>
<dbReference type="OrthoDB" id="2427787at2759"/>
<reference evidence="1" key="1">
    <citation type="submission" date="2021-06" db="EMBL/GenBank/DDBJ databases">
        <authorList>
            <person name="Kallberg Y."/>
            <person name="Tangrot J."/>
            <person name="Rosling A."/>
        </authorList>
    </citation>
    <scope>NUCLEOTIDE SEQUENCE</scope>
    <source>
        <strain evidence="1">UK204</strain>
    </source>
</reference>
<comment type="caution">
    <text evidence="1">The sequence shown here is derived from an EMBL/GenBank/DDBJ whole genome shotgun (WGS) entry which is preliminary data.</text>
</comment>
<dbReference type="AlphaFoldDB" id="A0A9N9EHZ0"/>
<gene>
    <name evidence="1" type="ORF">FCALED_LOCUS12199</name>
</gene>
<sequence length="91" mass="10301">MLEHANYLQKILTDFGKEEEATLIAISEDYKYHLIIYPSELVISEAALELLLDNNIKFEILNELDNAFQSDSILNAGSQGELVIRLLFLSA</sequence>
<protein>
    <submittedName>
        <fullName evidence="1">6000_t:CDS:1</fullName>
    </submittedName>
</protein>